<keyword evidence="3" id="KW-0963">Cytoplasm</keyword>
<evidence type="ECO:0000256" key="7">
    <source>
        <dbReference type="ARBA" id="ARBA00031828"/>
    </source>
</evidence>
<reference evidence="8 9" key="1">
    <citation type="submission" date="2017-04" db="EMBL/GenBank/DDBJ databases">
        <authorList>
            <person name="Afonso C.L."/>
            <person name="Miller P.J."/>
            <person name="Scott M.A."/>
            <person name="Spackman E."/>
            <person name="Goraichik I."/>
            <person name="Dimitrov K.M."/>
            <person name="Suarez D.L."/>
            <person name="Swayne D.E."/>
        </authorList>
    </citation>
    <scope>NUCLEOTIDE SEQUENCE [LARGE SCALE GENOMIC DNA]</scope>
    <source>
        <strain evidence="8 9">CGMCC 1.12511</strain>
    </source>
</reference>
<dbReference type="GO" id="GO:0046872">
    <property type="term" value="F:metal ion binding"/>
    <property type="evidence" value="ECO:0007669"/>
    <property type="project" value="UniProtKB-KW"/>
</dbReference>
<dbReference type="SUPFAM" id="SSF56784">
    <property type="entry name" value="HAD-like"/>
    <property type="match status" value="1"/>
</dbReference>
<accession>A0A1W2BWB6</accession>
<evidence type="ECO:0000313" key="9">
    <source>
        <dbReference type="Proteomes" id="UP000192634"/>
    </source>
</evidence>
<keyword evidence="4" id="KW-0479">Metal-binding</keyword>
<dbReference type="AlphaFoldDB" id="A0A1W2BWB6"/>
<evidence type="ECO:0000313" key="8">
    <source>
        <dbReference type="EMBL" id="SMC77189.1"/>
    </source>
</evidence>
<dbReference type="PANTHER" id="PTHR42891:SF1">
    <property type="entry name" value="D-GLYCERO-BETA-D-MANNO-HEPTOSE-1,7-BISPHOSPHATE 7-PHOSPHATASE"/>
    <property type="match status" value="1"/>
</dbReference>
<sequence>MGARLVRGRRPVDAGVGLTPQPWWFGPQELAPPGDGAPFDLVLLDRDGTINVRIPDGYVTAPEEVLLLPGAADGVARLTRAGCRTVLVTNQRGVARGLLSREGLVAVHRHLDALLAPAGGRLDAVAVCPHEQGACRCRKPLDGLFREALSRAPWARAERCVMVGDMPSDLEPAAGLGMRTEQVSAARDLAEVARLLAPSVRGSVVPRGEGHVP</sequence>
<dbReference type="InterPro" id="IPR006549">
    <property type="entry name" value="HAD-SF_hydro_IIIA"/>
</dbReference>
<dbReference type="NCBIfam" id="TIGR01662">
    <property type="entry name" value="HAD-SF-IIIA"/>
    <property type="match status" value="1"/>
</dbReference>
<dbReference type="NCBIfam" id="TIGR01656">
    <property type="entry name" value="Histidinol-ppas"/>
    <property type="match status" value="1"/>
</dbReference>
<evidence type="ECO:0000256" key="2">
    <source>
        <dbReference type="ARBA" id="ARBA00005628"/>
    </source>
</evidence>
<dbReference type="PANTHER" id="PTHR42891">
    <property type="entry name" value="D-GLYCERO-BETA-D-MANNO-HEPTOSE-1,7-BISPHOSPHATE 7-PHOSPHATASE"/>
    <property type="match status" value="1"/>
</dbReference>
<name>A0A1W2BWB6_9MICO</name>
<evidence type="ECO:0000256" key="1">
    <source>
        <dbReference type="ARBA" id="ARBA00004496"/>
    </source>
</evidence>
<keyword evidence="5" id="KW-0378">Hydrolase</keyword>
<evidence type="ECO:0000256" key="6">
    <source>
        <dbReference type="ARBA" id="ARBA00023277"/>
    </source>
</evidence>
<gene>
    <name evidence="8" type="ORF">SAMN06296429_10979</name>
</gene>
<dbReference type="Gene3D" id="3.40.50.1000">
    <property type="entry name" value="HAD superfamily/HAD-like"/>
    <property type="match status" value="1"/>
</dbReference>
<dbReference type="InterPro" id="IPR036412">
    <property type="entry name" value="HAD-like_sf"/>
</dbReference>
<keyword evidence="6" id="KW-0119">Carbohydrate metabolism</keyword>
<protein>
    <recommendedName>
        <fullName evidence="7">D,D-heptose 1,7-bisphosphate phosphatase</fullName>
    </recommendedName>
</protein>
<dbReference type="InterPro" id="IPR006543">
    <property type="entry name" value="Histidinol-phos"/>
</dbReference>
<evidence type="ECO:0000256" key="4">
    <source>
        <dbReference type="ARBA" id="ARBA00022723"/>
    </source>
</evidence>
<dbReference type="GO" id="GO:0016791">
    <property type="term" value="F:phosphatase activity"/>
    <property type="evidence" value="ECO:0007669"/>
    <property type="project" value="InterPro"/>
</dbReference>
<comment type="subcellular location">
    <subcellularLocation>
        <location evidence="1">Cytoplasm</location>
    </subcellularLocation>
</comment>
<organism evidence="8 9">
    <name type="scientific">Janibacter indicus</name>
    <dbReference type="NCBI Taxonomy" id="857417"/>
    <lineage>
        <taxon>Bacteria</taxon>
        <taxon>Bacillati</taxon>
        <taxon>Actinomycetota</taxon>
        <taxon>Actinomycetes</taxon>
        <taxon>Micrococcales</taxon>
        <taxon>Intrasporangiaceae</taxon>
        <taxon>Janibacter</taxon>
    </lineage>
</organism>
<dbReference type="EMBL" id="FWXN01000009">
    <property type="protein sequence ID" value="SMC77189.1"/>
    <property type="molecule type" value="Genomic_DNA"/>
</dbReference>
<dbReference type="InterPro" id="IPR004446">
    <property type="entry name" value="Heptose_bisP_phosphatase"/>
</dbReference>
<dbReference type="InterPro" id="IPR023214">
    <property type="entry name" value="HAD_sf"/>
</dbReference>
<evidence type="ECO:0000256" key="3">
    <source>
        <dbReference type="ARBA" id="ARBA00022490"/>
    </source>
</evidence>
<dbReference type="Pfam" id="PF00702">
    <property type="entry name" value="Hydrolase"/>
    <property type="match status" value="1"/>
</dbReference>
<evidence type="ECO:0000256" key="5">
    <source>
        <dbReference type="ARBA" id="ARBA00022801"/>
    </source>
</evidence>
<dbReference type="Proteomes" id="UP000192634">
    <property type="component" value="Unassembled WGS sequence"/>
</dbReference>
<dbReference type="GO" id="GO:0005975">
    <property type="term" value="P:carbohydrate metabolic process"/>
    <property type="evidence" value="ECO:0007669"/>
    <property type="project" value="InterPro"/>
</dbReference>
<comment type="similarity">
    <text evidence="2">Belongs to the GmhB family.</text>
</comment>
<dbReference type="GO" id="GO:0005737">
    <property type="term" value="C:cytoplasm"/>
    <property type="evidence" value="ECO:0007669"/>
    <property type="project" value="UniProtKB-SubCell"/>
</dbReference>
<proteinExistence type="inferred from homology"/>